<feature type="transmembrane region" description="Helical" evidence="1">
    <location>
        <begin position="80"/>
        <end position="100"/>
    </location>
</feature>
<reference evidence="4" key="1">
    <citation type="submission" date="2016-10" db="EMBL/GenBank/DDBJ databases">
        <authorList>
            <person name="Varghese N."/>
            <person name="Submissions S."/>
        </authorList>
    </citation>
    <scope>NUCLEOTIDE SEQUENCE [LARGE SCALE GENOMIC DNA]</scope>
    <source>
        <strain evidence="4">CGMCC 1.9150</strain>
    </source>
</reference>
<evidence type="ECO:0000313" key="3">
    <source>
        <dbReference type="EMBL" id="SEM23876.1"/>
    </source>
</evidence>
<protein>
    <submittedName>
        <fullName evidence="3">Threonine/homoserine efflux transporter RhtA</fullName>
    </submittedName>
</protein>
<keyword evidence="1" id="KW-1133">Transmembrane helix</keyword>
<evidence type="ECO:0000313" key="4">
    <source>
        <dbReference type="Proteomes" id="UP000198807"/>
    </source>
</evidence>
<dbReference type="GO" id="GO:0016020">
    <property type="term" value="C:membrane"/>
    <property type="evidence" value="ECO:0007669"/>
    <property type="project" value="InterPro"/>
</dbReference>
<feature type="transmembrane region" description="Helical" evidence="1">
    <location>
        <begin position="199"/>
        <end position="221"/>
    </location>
</feature>
<evidence type="ECO:0000259" key="2">
    <source>
        <dbReference type="Pfam" id="PF00892"/>
    </source>
</evidence>
<feature type="transmembrane region" description="Helical" evidence="1">
    <location>
        <begin position="167"/>
        <end position="187"/>
    </location>
</feature>
<dbReference type="STRING" id="650850.SAMN04488129_1431"/>
<proteinExistence type="predicted"/>
<feature type="transmembrane region" description="Helical" evidence="1">
    <location>
        <begin position="288"/>
        <end position="306"/>
    </location>
</feature>
<dbReference type="PANTHER" id="PTHR22911">
    <property type="entry name" value="ACYL-MALONYL CONDENSING ENZYME-RELATED"/>
    <property type="match status" value="1"/>
</dbReference>
<dbReference type="SUPFAM" id="SSF103481">
    <property type="entry name" value="Multidrug resistance efflux transporter EmrE"/>
    <property type="match status" value="2"/>
</dbReference>
<dbReference type="OrthoDB" id="8682842at2"/>
<feature type="domain" description="EamA" evidence="2">
    <location>
        <begin position="19"/>
        <end position="151"/>
    </location>
</feature>
<feature type="domain" description="EamA" evidence="2">
    <location>
        <begin position="169"/>
        <end position="304"/>
    </location>
</feature>
<keyword evidence="4" id="KW-1185">Reference proteome</keyword>
<keyword evidence="1" id="KW-0812">Transmembrane</keyword>
<feature type="transmembrane region" description="Helical" evidence="1">
    <location>
        <begin position="106"/>
        <end position="127"/>
    </location>
</feature>
<dbReference type="EMBL" id="FOBC01000043">
    <property type="protein sequence ID" value="SEM23876.1"/>
    <property type="molecule type" value="Genomic_DNA"/>
</dbReference>
<keyword evidence="1" id="KW-0472">Membrane</keyword>
<dbReference type="Proteomes" id="UP000198807">
    <property type="component" value="Unassembled WGS sequence"/>
</dbReference>
<dbReference type="PANTHER" id="PTHR22911:SF79">
    <property type="entry name" value="MOBA-LIKE NTP TRANSFERASE DOMAIN-CONTAINING PROTEIN"/>
    <property type="match status" value="1"/>
</dbReference>
<feature type="transmembrane region" description="Helical" evidence="1">
    <location>
        <begin position="266"/>
        <end position="282"/>
    </location>
</feature>
<accession>A0A1H7WQS2</accession>
<name>A0A1H7WQS2_9GAMM</name>
<dbReference type="Pfam" id="PF00892">
    <property type="entry name" value="EamA"/>
    <property type="match status" value="2"/>
</dbReference>
<feature type="transmembrane region" description="Helical" evidence="1">
    <location>
        <begin position="233"/>
        <end position="254"/>
    </location>
</feature>
<dbReference type="RefSeq" id="WP_089715942.1">
    <property type="nucleotide sequence ID" value="NZ_FOBC01000043.1"/>
</dbReference>
<evidence type="ECO:0000256" key="1">
    <source>
        <dbReference type="SAM" id="Phobius"/>
    </source>
</evidence>
<dbReference type="AlphaFoldDB" id="A0A1H7WQS2"/>
<dbReference type="InterPro" id="IPR037185">
    <property type="entry name" value="EmrE-like"/>
</dbReference>
<feature type="transmembrane region" description="Helical" evidence="1">
    <location>
        <begin position="134"/>
        <end position="155"/>
    </location>
</feature>
<feature type="transmembrane region" description="Helical" evidence="1">
    <location>
        <begin position="47"/>
        <end position="68"/>
    </location>
</feature>
<gene>
    <name evidence="3" type="ORF">SAMN04488129_1431</name>
</gene>
<dbReference type="Gene3D" id="1.10.3730.20">
    <property type="match status" value="1"/>
</dbReference>
<organism evidence="3 4">
    <name type="scientific">Halomonas daqiaonensis</name>
    <dbReference type="NCBI Taxonomy" id="650850"/>
    <lineage>
        <taxon>Bacteria</taxon>
        <taxon>Pseudomonadati</taxon>
        <taxon>Pseudomonadota</taxon>
        <taxon>Gammaproteobacteria</taxon>
        <taxon>Oceanospirillales</taxon>
        <taxon>Halomonadaceae</taxon>
        <taxon>Halomonas</taxon>
    </lineage>
</organism>
<sequence length="310" mass="32107">MSTPETASAAPTPFSRPLALLLMCGLATLFASNHVAARVAFDADTGLLLAILVRSGVALAILACLVMVQRKRLSLPAGTHPWQLLVGLLVAVQSLCLYSAVARIPVVVALLLMNTLPIQLALLSWALGGPRPTARAALIMGIILVGLVVVLDVPAWLNEPEAMGPEWLAGVGFGLAAAFAFSCALWITEHRLAEVGSTLRTLLTMLTVIVTMLVAGSLGLVPGGLALPHSLHGWMGLAALGLFYGVAFSTLFICVPRLDMARNAPAMNIEPVAALVLGYVVLGQALSPVQLIGGGIVVAGIVVLGLSKRA</sequence>
<dbReference type="InterPro" id="IPR000620">
    <property type="entry name" value="EamA_dom"/>
</dbReference>